<name>A0ABM9KWP1_9RALS</name>
<evidence type="ECO:0000313" key="3">
    <source>
        <dbReference type="Proteomes" id="UP001190452"/>
    </source>
</evidence>
<reference evidence="2 3" key="1">
    <citation type="submission" date="2023-07" db="EMBL/GenBank/DDBJ databases">
        <authorList>
            <person name="Peeters C."/>
        </authorList>
    </citation>
    <scope>NUCLEOTIDE SEQUENCE [LARGE SCALE GENOMIC DNA]</scope>
    <source>
        <strain evidence="2 3">R-77569</strain>
    </source>
</reference>
<accession>A0ABM9KWP1</accession>
<evidence type="ECO:0000256" key="1">
    <source>
        <dbReference type="SAM" id="MobiDB-lite"/>
    </source>
</evidence>
<dbReference type="EMBL" id="CAUDKV010000019">
    <property type="protein sequence ID" value="CAJ0887450.1"/>
    <property type="molecule type" value="Genomic_DNA"/>
</dbReference>
<keyword evidence="3" id="KW-1185">Reference proteome</keyword>
<proteinExistence type="predicted"/>
<sequence length="223" mass="23318">MAGVDSGAAAPDGGNGMAGALRLAGETPAATALAGSGISWRAPLRSITTDRALISTSFRFDDSDLPARTACGAPPSTDTIAAPEPSARSATTPITCTSRGPFCGPPPNSVTAAPVSSASVWATRASRGTLSERSDDSVSTQCVSSAHKAANRTRLSRRDDCRAFMKWPEHRRNALILSAIRAGSVNGLEGWLYGRRCMTVPRDLWSYVTDILCLLLSLPTLSP</sequence>
<evidence type="ECO:0000313" key="2">
    <source>
        <dbReference type="EMBL" id="CAJ0887450.1"/>
    </source>
</evidence>
<feature type="region of interest" description="Disordered" evidence="1">
    <location>
        <begin position="66"/>
        <end position="90"/>
    </location>
</feature>
<protein>
    <submittedName>
        <fullName evidence="2">Uncharacterized protein</fullName>
    </submittedName>
</protein>
<dbReference type="Proteomes" id="UP001190452">
    <property type="component" value="Unassembled WGS sequence"/>
</dbReference>
<comment type="caution">
    <text evidence="2">The sequence shown here is derived from an EMBL/GenBank/DDBJ whole genome shotgun (WGS) entry which is preliminary data.</text>
</comment>
<gene>
    <name evidence="2" type="ORF">R77569_03805</name>
</gene>
<organism evidence="2 3">
    <name type="scientific">Ralstonia mannitolilytica</name>
    <dbReference type="NCBI Taxonomy" id="105219"/>
    <lineage>
        <taxon>Bacteria</taxon>
        <taxon>Pseudomonadati</taxon>
        <taxon>Pseudomonadota</taxon>
        <taxon>Betaproteobacteria</taxon>
        <taxon>Burkholderiales</taxon>
        <taxon>Burkholderiaceae</taxon>
        <taxon>Ralstonia</taxon>
    </lineage>
</organism>